<dbReference type="EMBL" id="KB293302">
    <property type="protein sequence ID" value="ELU16127.1"/>
    <property type="molecule type" value="Genomic_DNA"/>
</dbReference>
<dbReference type="EMBL" id="AMQN01017609">
    <property type="status" value="NOT_ANNOTATED_CDS"/>
    <property type="molecule type" value="Genomic_DNA"/>
</dbReference>
<evidence type="ECO:0000313" key="3">
    <source>
        <dbReference type="EnsemblMetazoa" id="CapteP213059"/>
    </source>
</evidence>
<gene>
    <name evidence="2" type="ORF">CAPTEDRAFT_213059</name>
</gene>
<feature type="compositionally biased region" description="Basic and acidic residues" evidence="1">
    <location>
        <begin position="349"/>
        <end position="360"/>
    </location>
</feature>
<name>R7VC36_CAPTE</name>
<dbReference type="HOGENOM" id="CLU_749201_0_0_1"/>
<evidence type="ECO:0000313" key="2">
    <source>
        <dbReference type="EMBL" id="ELU16127.1"/>
    </source>
</evidence>
<feature type="compositionally biased region" description="Acidic residues" evidence="1">
    <location>
        <begin position="361"/>
        <end position="370"/>
    </location>
</feature>
<proteinExistence type="predicted"/>
<dbReference type="EMBL" id="AMQN01017610">
    <property type="status" value="NOT_ANNOTATED_CDS"/>
    <property type="molecule type" value="Genomic_DNA"/>
</dbReference>
<reference evidence="3" key="3">
    <citation type="submission" date="2015-06" db="UniProtKB">
        <authorList>
            <consortium name="EnsemblMetazoa"/>
        </authorList>
    </citation>
    <scope>IDENTIFICATION</scope>
</reference>
<evidence type="ECO:0000256" key="1">
    <source>
        <dbReference type="SAM" id="MobiDB-lite"/>
    </source>
</evidence>
<organism evidence="2">
    <name type="scientific">Capitella teleta</name>
    <name type="common">Polychaete worm</name>
    <dbReference type="NCBI Taxonomy" id="283909"/>
    <lineage>
        <taxon>Eukaryota</taxon>
        <taxon>Metazoa</taxon>
        <taxon>Spiralia</taxon>
        <taxon>Lophotrochozoa</taxon>
        <taxon>Annelida</taxon>
        <taxon>Polychaeta</taxon>
        <taxon>Sedentaria</taxon>
        <taxon>Scolecida</taxon>
        <taxon>Capitellidae</taxon>
        <taxon>Capitella</taxon>
    </lineage>
</organism>
<dbReference type="OrthoDB" id="6153993at2759"/>
<keyword evidence="4" id="KW-1185">Reference proteome</keyword>
<dbReference type="Proteomes" id="UP000014760">
    <property type="component" value="Unassembled WGS sequence"/>
</dbReference>
<dbReference type="EnsemblMetazoa" id="CapteT213059">
    <property type="protein sequence ID" value="CapteP213059"/>
    <property type="gene ID" value="CapteG213059"/>
</dbReference>
<sequence length="370" mass="42501">QPNNHNSVLSSFTNEFGVLLNSLSQNNFESVIAAASVEDGVKRMPKEIRALLAFEIAKAERQEIIHKAHDLTTKTGETRVHVTKMTEETYALSYESQRREESKNYGHLDDLHAEAPSDYSIGKPLFIKPCSREAVAEVFRDIGRQAGLVRFGGSREWLVIVCDGLPFVLGIQVIHHTFICTICDERLFGTDSLHRHEHSSNCSLEFDWVWLQPGPGHIEMNMLRSFVKMMWEPFWGEVVEIFNFKSENAKRAARNKLMKNTTKTADCGKVNWLKMKWICYIKEDLDAIYVKEDLNDGEFKRVPVSLAKRRSKADALTAPTPVLNRTPQSINKAKYQDLMSIVNDIPEDRRRFYQDMRQDPEESNSEESED</sequence>
<dbReference type="AlphaFoldDB" id="R7VC36"/>
<feature type="non-terminal residue" evidence="2">
    <location>
        <position position="1"/>
    </location>
</feature>
<feature type="region of interest" description="Disordered" evidence="1">
    <location>
        <begin position="349"/>
        <end position="370"/>
    </location>
</feature>
<reference evidence="2 4" key="2">
    <citation type="journal article" date="2013" name="Nature">
        <title>Insights into bilaterian evolution from three spiralian genomes.</title>
        <authorList>
            <person name="Simakov O."/>
            <person name="Marletaz F."/>
            <person name="Cho S.J."/>
            <person name="Edsinger-Gonzales E."/>
            <person name="Havlak P."/>
            <person name="Hellsten U."/>
            <person name="Kuo D.H."/>
            <person name="Larsson T."/>
            <person name="Lv J."/>
            <person name="Arendt D."/>
            <person name="Savage R."/>
            <person name="Osoegawa K."/>
            <person name="de Jong P."/>
            <person name="Grimwood J."/>
            <person name="Chapman J.A."/>
            <person name="Shapiro H."/>
            <person name="Aerts A."/>
            <person name="Otillar R.P."/>
            <person name="Terry A.Y."/>
            <person name="Boore J.L."/>
            <person name="Grigoriev I.V."/>
            <person name="Lindberg D.R."/>
            <person name="Seaver E.C."/>
            <person name="Weisblat D.A."/>
            <person name="Putnam N.H."/>
            <person name="Rokhsar D.S."/>
        </authorList>
    </citation>
    <scope>NUCLEOTIDE SEQUENCE</scope>
    <source>
        <strain evidence="2 4">I ESC-2004</strain>
    </source>
</reference>
<reference evidence="4" key="1">
    <citation type="submission" date="2012-12" db="EMBL/GenBank/DDBJ databases">
        <authorList>
            <person name="Hellsten U."/>
            <person name="Grimwood J."/>
            <person name="Chapman J.A."/>
            <person name="Shapiro H."/>
            <person name="Aerts A."/>
            <person name="Otillar R.P."/>
            <person name="Terry A.Y."/>
            <person name="Boore J.L."/>
            <person name="Simakov O."/>
            <person name="Marletaz F."/>
            <person name="Cho S.-J."/>
            <person name="Edsinger-Gonzales E."/>
            <person name="Havlak P."/>
            <person name="Kuo D.-H."/>
            <person name="Larsson T."/>
            <person name="Lv J."/>
            <person name="Arendt D."/>
            <person name="Savage R."/>
            <person name="Osoegawa K."/>
            <person name="de Jong P."/>
            <person name="Lindberg D.R."/>
            <person name="Seaver E.C."/>
            <person name="Weisblat D.A."/>
            <person name="Putnam N.H."/>
            <person name="Grigoriev I.V."/>
            <person name="Rokhsar D.S."/>
        </authorList>
    </citation>
    <scope>NUCLEOTIDE SEQUENCE</scope>
    <source>
        <strain evidence="4">I ESC-2004</strain>
    </source>
</reference>
<dbReference type="EMBL" id="AMQN01017611">
    <property type="status" value="NOT_ANNOTATED_CDS"/>
    <property type="molecule type" value="Genomic_DNA"/>
</dbReference>
<evidence type="ECO:0000313" key="4">
    <source>
        <dbReference type="Proteomes" id="UP000014760"/>
    </source>
</evidence>
<accession>R7VC36</accession>
<protein>
    <submittedName>
        <fullName evidence="2 3">Uncharacterized protein</fullName>
    </submittedName>
</protein>